<keyword evidence="10" id="KW-1185">Reference proteome</keyword>
<evidence type="ECO:0000256" key="3">
    <source>
        <dbReference type="ARBA" id="ARBA00022737"/>
    </source>
</evidence>
<keyword evidence="5" id="KW-0547">Nucleotide-binding</keyword>
<dbReference type="Pfam" id="PF23598">
    <property type="entry name" value="LRR_14"/>
    <property type="match status" value="1"/>
</dbReference>
<dbReference type="Proteomes" id="UP001327560">
    <property type="component" value="Chromosome 3"/>
</dbReference>
<dbReference type="InterPro" id="IPR003591">
    <property type="entry name" value="Leu-rich_rpt_typical-subtyp"/>
</dbReference>
<dbReference type="SUPFAM" id="SSF52540">
    <property type="entry name" value="P-loop containing nucleoside triphosphate hydrolases"/>
    <property type="match status" value="1"/>
</dbReference>
<protein>
    <submittedName>
        <fullName evidence="9">Disease resistance protein RPS2-like</fullName>
    </submittedName>
</protein>
<feature type="domain" description="Disease resistance R13L4/SHOC-2-like LRR" evidence="8">
    <location>
        <begin position="523"/>
        <end position="813"/>
    </location>
</feature>
<evidence type="ECO:0000256" key="1">
    <source>
        <dbReference type="ARBA" id="ARBA00008894"/>
    </source>
</evidence>
<evidence type="ECO:0000313" key="9">
    <source>
        <dbReference type="EMBL" id="WOL00405.1"/>
    </source>
</evidence>
<evidence type="ECO:0000313" key="10">
    <source>
        <dbReference type="Proteomes" id="UP001327560"/>
    </source>
</evidence>
<evidence type="ECO:0000259" key="8">
    <source>
        <dbReference type="Pfam" id="PF23598"/>
    </source>
</evidence>
<dbReference type="FunFam" id="3.40.50.300:FF:001091">
    <property type="entry name" value="Probable disease resistance protein At1g61300"/>
    <property type="match status" value="1"/>
</dbReference>
<gene>
    <name evidence="9" type="ORF">Cni_G09118</name>
</gene>
<dbReference type="InterPro" id="IPR002182">
    <property type="entry name" value="NB-ARC"/>
</dbReference>
<dbReference type="Gene3D" id="1.10.8.430">
    <property type="entry name" value="Helical domain of apoptotic protease-activating factors"/>
    <property type="match status" value="1"/>
</dbReference>
<dbReference type="AlphaFoldDB" id="A0AAQ3Q9B8"/>
<feature type="domain" description="NB-ARC" evidence="7">
    <location>
        <begin position="153"/>
        <end position="316"/>
    </location>
</feature>
<dbReference type="EMBL" id="CP136892">
    <property type="protein sequence ID" value="WOL00405.1"/>
    <property type="molecule type" value="Genomic_DNA"/>
</dbReference>
<evidence type="ECO:0000256" key="5">
    <source>
        <dbReference type="ARBA" id="ARBA00022840"/>
    </source>
</evidence>
<evidence type="ECO:0000256" key="4">
    <source>
        <dbReference type="ARBA" id="ARBA00022821"/>
    </source>
</evidence>
<comment type="similarity">
    <text evidence="1">Belongs to the disease resistance NB-LRR family.</text>
</comment>
<keyword evidence="5" id="KW-0067">ATP-binding</keyword>
<dbReference type="InterPro" id="IPR032675">
    <property type="entry name" value="LRR_dom_sf"/>
</dbReference>
<dbReference type="InterPro" id="IPR055414">
    <property type="entry name" value="LRR_R13L4/SHOC2-like"/>
</dbReference>
<dbReference type="GO" id="GO:0005524">
    <property type="term" value="F:ATP binding"/>
    <property type="evidence" value="ECO:0007669"/>
    <property type="project" value="UniProtKB-KW"/>
</dbReference>
<evidence type="ECO:0000256" key="2">
    <source>
        <dbReference type="ARBA" id="ARBA00022614"/>
    </source>
</evidence>
<dbReference type="Pfam" id="PF00931">
    <property type="entry name" value="NB-ARC"/>
    <property type="match status" value="1"/>
</dbReference>
<dbReference type="Gene3D" id="3.40.50.300">
    <property type="entry name" value="P-loop containing nucleotide triphosphate hydrolases"/>
    <property type="match status" value="1"/>
</dbReference>
<reference evidence="9 10" key="1">
    <citation type="submission" date="2023-10" db="EMBL/GenBank/DDBJ databases">
        <title>Chromosome-scale genome assembly provides insights into flower coloration mechanisms of Canna indica.</title>
        <authorList>
            <person name="Li C."/>
        </authorList>
    </citation>
    <scope>NUCLEOTIDE SEQUENCE [LARGE SCALE GENOMIC DNA]</scope>
    <source>
        <tissue evidence="9">Flower</tissue>
    </source>
</reference>
<keyword evidence="6" id="KW-0175">Coiled coil</keyword>
<evidence type="ECO:0000259" key="7">
    <source>
        <dbReference type="Pfam" id="PF00931"/>
    </source>
</evidence>
<sequence>MQFSSISIFKMQFSYILISLKALLQRFFPHLFGYSSYFQEKAKTLSKELDELKKTRDEITRLRQLYNAKVKKEELMWALYVEEFEEEAELVTAESKRRFKSLNWPNSQLNKRAEKALAWADKLKEDASSILAKNPFPDRFVKVDEPTTIVGMEKAFEELQRHVTGDEVNIIGIHGMGGTGKTTLLRRLNNHLASTKTDLDMVILIEVSMNFKVEEIQNSIGSRLKLAWQKDTTEKNKAADIYSILSELKSVLLLDNLWEPFKLELVGIPIPEPTSECKVIFTTRMEDICYRMGAEKKIKVECLQDEAARELLKTSASLDPVDANPLIFEQVNLLAKSCGGLPAALITVGKAMAPIKEVEDWQEAVSIMKNAPFLLPGIKRHVLEPLKLSYVYLRNDTLRLCISCLSVYWEGEAESQSSFFCKRNQLSNSSITKFWIGEGIIDEFTNASDAEITTDYLIGELVAASLIERRRAEFFEMHPMVRAMIKWVGREGRKDKIRCVEDCAVTHVEACAAERLISLGGNKTVALPKTPQYPHLLFFNAERRKFIKKMPNGFFNNMPRLRILQLRETAIQELPTGIGKLVHLQHLDLSYTCITSLPRELGGLVSLKYLALSGATCLTNIPDQVISSFQELQWLDMYDSYSGWRVEPSKEGVCFEELESLKRLKVLGITVSTVAALKRLCGSAKLAASLNSLQIKGCAGMTCFGIPSTNYFLSNNMPNLLHIRLHDISELEEVILGCHPEDSTSLSNLETLQLSSLPKAKLVCKRSCLKKLSRLQIEDCNEISQLVEFEGEVRRPGIKTITLFPNLKRIVLRRLPKLTSLSAGKLMLAFPLLTTIKVESCPKLKKLVMVAKKMKVVNCKKSWWKQLDWDDDTTKSFHHLFRLE</sequence>
<dbReference type="InterPro" id="IPR027417">
    <property type="entry name" value="P-loop_NTPase"/>
</dbReference>
<dbReference type="Gene3D" id="3.80.10.10">
    <property type="entry name" value="Ribonuclease Inhibitor"/>
    <property type="match status" value="3"/>
</dbReference>
<evidence type="ECO:0000256" key="6">
    <source>
        <dbReference type="SAM" id="Coils"/>
    </source>
</evidence>
<dbReference type="SUPFAM" id="SSF52058">
    <property type="entry name" value="L domain-like"/>
    <property type="match status" value="1"/>
</dbReference>
<dbReference type="InterPro" id="IPR042197">
    <property type="entry name" value="Apaf_helical"/>
</dbReference>
<proteinExistence type="inferred from homology"/>
<dbReference type="GO" id="GO:0006952">
    <property type="term" value="P:defense response"/>
    <property type="evidence" value="ECO:0007669"/>
    <property type="project" value="UniProtKB-KW"/>
</dbReference>
<keyword evidence="3" id="KW-0677">Repeat</keyword>
<dbReference type="PRINTS" id="PR00364">
    <property type="entry name" value="DISEASERSIST"/>
</dbReference>
<dbReference type="GO" id="GO:0043531">
    <property type="term" value="F:ADP binding"/>
    <property type="evidence" value="ECO:0007669"/>
    <property type="project" value="InterPro"/>
</dbReference>
<feature type="coiled-coil region" evidence="6">
    <location>
        <begin position="42"/>
        <end position="69"/>
    </location>
</feature>
<dbReference type="PANTHER" id="PTHR33463">
    <property type="entry name" value="NB-ARC DOMAIN-CONTAINING PROTEIN-RELATED"/>
    <property type="match status" value="1"/>
</dbReference>
<keyword evidence="2" id="KW-0433">Leucine-rich repeat</keyword>
<dbReference type="SMART" id="SM00369">
    <property type="entry name" value="LRR_TYP"/>
    <property type="match status" value="2"/>
</dbReference>
<dbReference type="InterPro" id="IPR050905">
    <property type="entry name" value="Plant_NBS-LRR"/>
</dbReference>
<name>A0AAQ3Q9B8_9LILI</name>
<accession>A0AAQ3Q9B8</accession>
<organism evidence="9 10">
    <name type="scientific">Canna indica</name>
    <name type="common">Indian-shot</name>
    <dbReference type="NCBI Taxonomy" id="4628"/>
    <lineage>
        <taxon>Eukaryota</taxon>
        <taxon>Viridiplantae</taxon>
        <taxon>Streptophyta</taxon>
        <taxon>Embryophyta</taxon>
        <taxon>Tracheophyta</taxon>
        <taxon>Spermatophyta</taxon>
        <taxon>Magnoliopsida</taxon>
        <taxon>Liliopsida</taxon>
        <taxon>Zingiberales</taxon>
        <taxon>Cannaceae</taxon>
        <taxon>Canna</taxon>
    </lineage>
</organism>
<keyword evidence="4" id="KW-0611">Plant defense</keyword>